<feature type="transmembrane region" description="Helical" evidence="10">
    <location>
        <begin position="249"/>
        <end position="269"/>
    </location>
</feature>
<keyword evidence="4 10" id="KW-0812">Transmembrane</keyword>
<dbReference type="PROSITE" id="PS01188">
    <property type="entry name" value="ELO"/>
    <property type="match status" value="1"/>
</dbReference>
<keyword evidence="3 10" id="KW-0808">Transferase</keyword>
<evidence type="ECO:0000256" key="6">
    <source>
        <dbReference type="ARBA" id="ARBA00022989"/>
    </source>
</evidence>
<name>A0A8D8TDI2_9HEMI</name>
<comment type="subcellular location">
    <subcellularLocation>
        <location evidence="1">Membrane</location>
        <topology evidence="1">Multi-pass membrane protein</topology>
    </subcellularLocation>
</comment>
<dbReference type="Pfam" id="PF01151">
    <property type="entry name" value="ELO"/>
    <property type="match status" value="1"/>
</dbReference>
<sequence length="282" mass="33666">MLTHCTRISLQKVKMSVSKVITEWYDYAEAKYGDPRTTEYFMMGSPTPLLLTLVSYLFFVTYLGPKLMENRKPYNISNIIKIYNCAQVICNFYLVYMSFELLWFTDSYRYNCLEIDYSDTPLARKRLTLMWLGFMSRLLDLLDTVFFVLRKKFTQVSFLHVYHHLLVVFVGWILAKTLPGGQLAFVGSINSFVHGVMYSYYFLSSCSPQKKWNLWWKKYITQLQLFQFFICIVHSILQLCAKNCSYPHFVIYFSITQEAFLFFLFYNFYKNTYWNTDKSKVQ</sequence>
<dbReference type="GO" id="GO:0009922">
    <property type="term" value="F:fatty acid elongase activity"/>
    <property type="evidence" value="ECO:0007669"/>
    <property type="project" value="UniProtKB-EC"/>
</dbReference>
<reference evidence="11" key="1">
    <citation type="submission" date="2021-05" db="EMBL/GenBank/DDBJ databases">
        <authorList>
            <person name="Alioto T."/>
            <person name="Alioto T."/>
            <person name="Gomez Garrido J."/>
        </authorList>
    </citation>
    <scope>NUCLEOTIDE SEQUENCE</scope>
</reference>
<keyword evidence="5 10" id="KW-0276">Fatty acid metabolism</keyword>
<dbReference type="AlphaFoldDB" id="A0A8D8TDI2"/>
<evidence type="ECO:0000256" key="1">
    <source>
        <dbReference type="ARBA" id="ARBA00004141"/>
    </source>
</evidence>
<evidence type="ECO:0000256" key="5">
    <source>
        <dbReference type="ARBA" id="ARBA00022832"/>
    </source>
</evidence>
<evidence type="ECO:0000256" key="9">
    <source>
        <dbReference type="ARBA" id="ARBA00023160"/>
    </source>
</evidence>
<dbReference type="GO" id="GO:0034626">
    <property type="term" value="P:fatty acid elongation, polyunsaturated fatty acid"/>
    <property type="evidence" value="ECO:0007669"/>
    <property type="project" value="TreeGrafter"/>
</dbReference>
<dbReference type="PANTHER" id="PTHR11157">
    <property type="entry name" value="FATTY ACID ACYL TRANSFERASE-RELATED"/>
    <property type="match status" value="1"/>
</dbReference>
<keyword evidence="7 10" id="KW-0443">Lipid metabolism</keyword>
<dbReference type="GO" id="GO:0005789">
    <property type="term" value="C:endoplasmic reticulum membrane"/>
    <property type="evidence" value="ECO:0007669"/>
    <property type="project" value="TreeGrafter"/>
</dbReference>
<feature type="transmembrane region" description="Helical" evidence="10">
    <location>
        <begin position="156"/>
        <end position="175"/>
    </location>
</feature>
<comment type="similarity">
    <text evidence="10">Belongs to the ELO family.</text>
</comment>
<evidence type="ECO:0000256" key="4">
    <source>
        <dbReference type="ARBA" id="ARBA00022692"/>
    </source>
</evidence>
<dbReference type="EC" id="2.3.1.199" evidence="10"/>
<feature type="transmembrane region" description="Helical" evidence="10">
    <location>
        <begin position="181"/>
        <end position="203"/>
    </location>
</feature>
<evidence type="ECO:0000256" key="7">
    <source>
        <dbReference type="ARBA" id="ARBA00023098"/>
    </source>
</evidence>
<keyword evidence="6 10" id="KW-1133">Transmembrane helix</keyword>
<evidence type="ECO:0000256" key="10">
    <source>
        <dbReference type="RuleBase" id="RU361115"/>
    </source>
</evidence>
<dbReference type="GO" id="GO:0030148">
    <property type="term" value="P:sphingolipid biosynthetic process"/>
    <property type="evidence" value="ECO:0007669"/>
    <property type="project" value="TreeGrafter"/>
</dbReference>
<evidence type="ECO:0000256" key="2">
    <source>
        <dbReference type="ARBA" id="ARBA00022516"/>
    </source>
</evidence>
<protein>
    <recommendedName>
        <fullName evidence="10">Elongation of very long chain fatty acids protein</fullName>
        <ecNumber evidence="10">2.3.1.199</ecNumber>
    </recommendedName>
    <alternativeName>
        <fullName evidence="10">Very-long-chain 3-oxoacyl-CoA synthase</fullName>
    </alternativeName>
</protein>
<evidence type="ECO:0000256" key="8">
    <source>
        <dbReference type="ARBA" id="ARBA00023136"/>
    </source>
</evidence>
<evidence type="ECO:0000256" key="3">
    <source>
        <dbReference type="ARBA" id="ARBA00022679"/>
    </source>
</evidence>
<dbReference type="EMBL" id="HBUF01267188">
    <property type="protein sequence ID" value="CAG6684389.1"/>
    <property type="molecule type" value="Transcribed_RNA"/>
</dbReference>
<dbReference type="PANTHER" id="PTHR11157:SF69">
    <property type="entry name" value="ELONGATION OF VERY LONG CHAIN FATTY ACIDS PROTEIN 7"/>
    <property type="match status" value="1"/>
</dbReference>
<keyword evidence="8 10" id="KW-0472">Membrane</keyword>
<feature type="transmembrane region" description="Helical" evidence="10">
    <location>
        <begin position="215"/>
        <end position="237"/>
    </location>
</feature>
<organism evidence="11">
    <name type="scientific">Cacopsylla melanoneura</name>
    <dbReference type="NCBI Taxonomy" id="428564"/>
    <lineage>
        <taxon>Eukaryota</taxon>
        <taxon>Metazoa</taxon>
        <taxon>Ecdysozoa</taxon>
        <taxon>Arthropoda</taxon>
        <taxon>Hexapoda</taxon>
        <taxon>Insecta</taxon>
        <taxon>Pterygota</taxon>
        <taxon>Neoptera</taxon>
        <taxon>Paraneoptera</taxon>
        <taxon>Hemiptera</taxon>
        <taxon>Sternorrhyncha</taxon>
        <taxon>Psylloidea</taxon>
        <taxon>Psyllidae</taxon>
        <taxon>Psyllinae</taxon>
        <taxon>Cacopsylla</taxon>
    </lineage>
</organism>
<dbReference type="GO" id="GO:0034625">
    <property type="term" value="P:fatty acid elongation, monounsaturated fatty acid"/>
    <property type="evidence" value="ECO:0007669"/>
    <property type="project" value="TreeGrafter"/>
</dbReference>
<dbReference type="InterPro" id="IPR030457">
    <property type="entry name" value="ELO_CS"/>
</dbReference>
<feature type="transmembrane region" description="Helical" evidence="10">
    <location>
        <begin position="129"/>
        <end position="149"/>
    </location>
</feature>
<dbReference type="InterPro" id="IPR002076">
    <property type="entry name" value="ELO_fam"/>
</dbReference>
<keyword evidence="2 10" id="KW-0444">Lipid biosynthesis</keyword>
<keyword evidence="9 10" id="KW-0275">Fatty acid biosynthesis</keyword>
<accession>A0A8D8TDI2</accession>
<feature type="transmembrane region" description="Helical" evidence="10">
    <location>
        <begin position="49"/>
        <end position="68"/>
    </location>
</feature>
<comment type="catalytic activity">
    <reaction evidence="10">
        <text>a very-long-chain acyl-CoA + malonyl-CoA + H(+) = a very-long-chain 3-oxoacyl-CoA + CO2 + CoA</text>
        <dbReference type="Rhea" id="RHEA:32727"/>
        <dbReference type="ChEBI" id="CHEBI:15378"/>
        <dbReference type="ChEBI" id="CHEBI:16526"/>
        <dbReference type="ChEBI" id="CHEBI:57287"/>
        <dbReference type="ChEBI" id="CHEBI:57384"/>
        <dbReference type="ChEBI" id="CHEBI:90725"/>
        <dbReference type="ChEBI" id="CHEBI:90736"/>
        <dbReference type="EC" id="2.3.1.199"/>
    </reaction>
</comment>
<feature type="transmembrane region" description="Helical" evidence="10">
    <location>
        <begin position="80"/>
        <end position="99"/>
    </location>
</feature>
<proteinExistence type="inferred from homology"/>
<evidence type="ECO:0000313" key="11">
    <source>
        <dbReference type="EMBL" id="CAG6684389.1"/>
    </source>
</evidence>
<dbReference type="GO" id="GO:0019367">
    <property type="term" value="P:fatty acid elongation, saturated fatty acid"/>
    <property type="evidence" value="ECO:0007669"/>
    <property type="project" value="TreeGrafter"/>
</dbReference>
<dbReference type="GO" id="GO:0042761">
    <property type="term" value="P:very long-chain fatty acid biosynthetic process"/>
    <property type="evidence" value="ECO:0007669"/>
    <property type="project" value="TreeGrafter"/>
</dbReference>